<comment type="caution">
    <text evidence="2">The sequence shown here is derived from an EMBL/GenBank/DDBJ whole genome shotgun (WGS) entry which is preliminary data.</text>
</comment>
<keyword evidence="1" id="KW-0472">Membrane</keyword>
<keyword evidence="3" id="KW-1185">Reference proteome</keyword>
<gene>
    <name evidence="2" type="ORF">B0H16DRAFT_1551502</name>
</gene>
<name>A0AAD7ISB0_9AGAR</name>
<feature type="transmembrane region" description="Helical" evidence="1">
    <location>
        <begin position="29"/>
        <end position="46"/>
    </location>
</feature>
<reference evidence="2" key="1">
    <citation type="submission" date="2023-03" db="EMBL/GenBank/DDBJ databases">
        <title>Massive genome expansion in bonnet fungi (Mycena s.s.) driven by repeated elements and novel gene families across ecological guilds.</title>
        <authorList>
            <consortium name="Lawrence Berkeley National Laboratory"/>
            <person name="Harder C.B."/>
            <person name="Miyauchi S."/>
            <person name="Viragh M."/>
            <person name="Kuo A."/>
            <person name="Thoen E."/>
            <person name="Andreopoulos B."/>
            <person name="Lu D."/>
            <person name="Skrede I."/>
            <person name="Drula E."/>
            <person name="Henrissat B."/>
            <person name="Morin E."/>
            <person name="Kohler A."/>
            <person name="Barry K."/>
            <person name="LaButti K."/>
            <person name="Morin E."/>
            <person name="Salamov A."/>
            <person name="Lipzen A."/>
            <person name="Mereny Z."/>
            <person name="Hegedus B."/>
            <person name="Baldrian P."/>
            <person name="Stursova M."/>
            <person name="Weitz H."/>
            <person name="Taylor A."/>
            <person name="Grigoriev I.V."/>
            <person name="Nagy L.G."/>
            <person name="Martin F."/>
            <person name="Kauserud H."/>
        </authorList>
    </citation>
    <scope>NUCLEOTIDE SEQUENCE</scope>
    <source>
        <strain evidence="2">CBHHK182m</strain>
    </source>
</reference>
<dbReference type="AlphaFoldDB" id="A0AAD7ISB0"/>
<dbReference type="Proteomes" id="UP001215598">
    <property type="component" value="Unassembled WGS sequence"/>
</dbReference>
<evidence type="ECO:0000313" key="2">
    <source>
        <dbReference type="EMBL" id="KAJ7749462.1"/>
    </source>
</evidence>
<proteinExistence type="predicted"/>
<evidence type="ECO:0000256" key="1">
    <source>
        <dbReference type="SAM" id="Phobius"/>
    </source>
</evidence>
<keyword evidence="1" id="KW-1133">Transmembrane helix</keyword>
<feature type="transmembrane region" description="Helical" evidence="1">
    <location>
        <begin position="58"/>
        <end position="82"/>
    </location>
</feature>
<protein>
    <submittedName>
        <fullName evidence="2">Uncharacterized protein</fullName>
    </submittedName>
</protein>
<organism evidence="2 3">
    <name type="scientific">Mycena metata</name>
    <dbReference type="NCBI Taxonomy" id="1033252"/>
    <lineage>
        <taxon>Eukaryota</taxon>
        <taxon>Fungi</taxon>
        <taxon>Dikarya</taxon>
        <taxon>Basidiomycota</taxon>
        <taxon>Agaricomycotina</taxon>
        <taxon>Agaricomycetes</taxon>
        <taxon>Agaricomycetidae</taxon>
        <taxon>Agaricales</taxon>
        <taxon>Marasmiineae</taxon>
        <taxon>Mycenaceae</taxon>
        <taxon>Mycena</taxon>
    </lineage>
</organism>
<dbReference type="EMBL" id="JARKIB010000069">
    <property type="protein sequence ID" value="KAJ7749462.1"/>
    <property type="molecule type" value="Genomic_DNA"/>
</dbReference>
<accession>A0AAD7ISB0</accession>
<evidence type="ECO:0000313" key="3">
    <source>
        <dbReference type="Proteomes" id="UP001215598"/>
    </source>
</evidence>
<sequence length="84" mass="9361">MESVGTHGVALLQQGDQQNDWDLGNEPQVGYRYIVSLSSSVFLIFATDNRHMQVVDQILCLGFSLSLHIRIPVIGLFAGFILRN</sequence>
<keyword evidence="1" id="KW-0812">Transmembrane</keyword>